<comment type="subcellular location">
    <subcellularLocation>
        <location evidence="1">Endoplasmic reticulum</location>
    </subcellularLocation>
</comment>
<gene>
    <name evidence="7" type="ORF">ACFSYS_12135</name>
</gene>
<dbReference type="SUPFAM" id="SSF53756">
    <property type="entry name" value="UDP-Glycosyltransferase/glycogen phosphorylase"/>
    <property type="match status" value="1"/>
</dbReference>
<accession>A0ABW5X5Z7</accession>
<keyword evidence="5" id="KW-0256">Endoplasmic reticulum</keyword>
<evidence type="ECO:0000256" key="1">
    <source>
        <dbReference type="ARBA" id="ARBA00004240"/>
    </source>
</evidence>
<dbReference type="PANTHER" id="PTHR12867:SF6">
    <property type="entry name" value="N-ACETYLGLUCOSAMINYLDIPHOSPHODOLICHOL N-ACETYLGLUCOSAMINYLTRANSFERASE"/>
    <property type="match status" value="1"/>
</dbReference>
<dbReference type="PANTHER" id="PTHR12867">
    <property type="entry name" value="GLYCOSYL TRANSFERASE-RELATED"/>
    <property type="match status" value="1"/>
</dbReference>
<evidence type="ECO:0000256" key="5">
    <source>
        <dbReference type="ARBA" id="ARBA00022824"/>
    </source>
</evidence>
<dbReference type="Pfam" id="PF04101">
    <property type="entry name" value="Glyco_tran_28_C"/>
    <property type="match status" value="1"/>
</dbReference>
<keyword evidence="8" id="KW-1185">Reference proteome</keyword>
<proteinExistence type="inferred from homology"/>
<protein>
    <submittedName>
        <fullName evidence="7">Glycosyltransferase</fullName>
    </submittedName>
</protein>
<feature type="domain" description="Glycosyl transferase family 28 C-terminal" evidence="6">
    <location>
        <begin position="1"/>
        <end position="137"/>
    </location>
</feature>
<dbReference type="RefSeq" id="WP_251740815.1">
    <property type="nucleotide sequence ID" value="NZ_JBHUOJ010000027.1"/>
</dbReference>
<evidence type="ECO:0000256" key="2">
    <source>
        <dbReference type="ARBA" id="ARBA00006962"/>
    </source>
</evidence>
<keyword evidence="4" id="KW-0808">Transferase</keyword>
<evidence type="ECO:0000259" key="6">
    <source>
        <dbReference type="Pfam" id="PF04101"/>
    </source>
</evidence>
<dbReference type="Proteomes" id="UP001597438">
    <property type="component" value="Unassembled WGS sequence"/>
</dbReference>
<dbReference type="EMBL" id="JBHUOJ010000027">
    <property type="protein sequence ID" value="MFD2834037.1"/>
    <property type="molecule type" value="Genomic_DNA"/>
</dbReference>
<dbReference type="InterPro" id="IPR039042">
    <property type="entry name" value="Alg13-like"/>
</dbReference>
<dbReference type="InterPro" id="IPR007235">
    <property type="entry name" value="Glyco_trans_28_C"/>
</dbReference>
<dbReference type="Gene3D" id="3.40.50.2000">
    <property type="entry name" value="Glycogen Phosphorylase B"/>
    <property type="match status" value="1"/>
</dbReference>
<organism evidence="7 8">
    <name type="scientific">Christiangramia antarctica</name>
    <dbReference type="NCBI Taxonomy" id="2058158"/>
    <lineage>
        <taxon>Bacteria</taxon>
        <taxon>Pseudomonadati</taxon>
        <taxon>Bacteroidota</taxon>
        <taxon>Flavobacteriia</taxon>
        <taxon>Flavobacteriales</taxon>
        <taxon>Flavobacteriaceae</taxon>
        <taxon>Christiangramia</taxon>
    </lineage>
</organism>
<comment type="similarity">
    <text evidence="2">Belongs to the glycosyltransferase 28 family.</text>
</comment>
<reference evidence="8" key="1">
    <citation type="journal article" date="2019" name="Int. J. Syst. Evol. Microbiol.">
        <title>The Global Catalogue of Microorganisms (GCM) 10K type strain sequencing project: providing services to taxonomists for standard genome sequencing and annotation.</title>
        <authorList>
            <consortium name="The Broad Institute Genomics Platform"/>
            <consortium name="The Broad Institute Genome Sequencing Center for Infectious Disease"/>
            <person name="Wu L."/>
            <person name="Ma J."/>
        </authorList>
    </citation>
    <scope>NUCLEOTIDE SEQUENCE [LARGE SCALE GENOMIC DNA]</scope>
    <source>
        <strain evidence="8">KCTC 52925</strain>
    </source>
</reference>
<name>A0ABW5X5Z7_9FLAO</name>
<evidence type="ECO:0000256" key="4">
    <source>
        <dbReference type="ARBA" id="ARBA00022679"/>
    </source>
</evidence>
<comment type="caution">
    <text evidence="7">The sequence shown here is derived from an EMBL/GenBank/DDBJ whole genome shotgun (WGS) entry which is preliminary data.</text>
</comment>
<evidence type="ECO:0000256" key="3">
    <source>
        <dbReference type="ARBA" id="ARBA00022676"/>
    </source>
</evidence>
<sequence>MIFVTVGTQEPFDRLIRAMDEIVPELGDQEIIVQAPLKTYKPIHFKTFDFINPSKYNNIFDRADLIISHAGMGTILSALTKEKSLLVMPRLVKYGEHRNEHQLHTAQKFKFLNYINVAEDEKQLQTILLNKKDQKLMIPKKMGKYASDELINSLRKYITIK</sequence>
<keyword evidence="3" id="KW-0328">Glycosyltransferase</keyword>
<evidence type="ECO:0000313" key="8">
    <source>
        <dbReference type="Proteomes" id="UP001597438"/>
    </source>
</evidence>
<evidence type="ECO:0000313" key="7">
    <source>
        <dbReference type="EMBL" id="MFD2834037.1"/>
    </source>
</evidence>